<reference evidence="1 2" key="1">
    <citation type="submission" date="2019-09" db="EMBL/GenBank/DDBJ databases">
        <authorList>
            <person name="Chandra G."/>
            <person name="Truman W A."/>
        </authorList>
    </citation>
    <scope>NUCLEOTIDE SEQUENCE [LARGE SCALE GENOMIC DNA]</scope>
    <source>
        <strain evidence="1">PS659</strain>
    </source>
</reference>
<sequence length="71" mass="7647">MACNNCGEGACPRWGAKRPQNPDTMLLQKSPEFRFCGRCATERGQAPSPQGFVGNLKQGAHREDSAALALL</sequence>
<evidence type="ECO:0000313" key="1">
    <source>
        <dbReference type="EMBL" id="VVM46794.1"/>
    </source>
</evidence>
<protein>
    <submittedName>
        <fullName evidence="1">Uncharacterized protein</fullName>
    </submittedName>
</protein>
<gene>
    <name evidence="1" type="ORF">PS659_00578</name>
</gene>
<accession>A0A5E6PTD2</accession>
<dbReference type="Proteomes" id="UP000326729">
    <property type="component" value="Unassembled WGS sequence"/>
</dbReference>
<evidence type="ECO:0000313" key="2">
    <source>
        <dbReference type="Proteomes" id="UP000326729"/>
    </source>
</evidence>
<proteinExistence type="predicted"/>
<name>A0A5E6PTD2_PSEFL</name>
<organism evidence="1 2">
    <name type="scientific">Pseudomonas fluorescens</name>
    <dbReference type="NCBI Taxonomy" id="294"/>
    <lineage>
        <taxon>Bacteria</taxon>
        <taxon>Pseudomonadati</taxon>
        <taxon>Pseudomonadota</taxon>
        <taxon>Gammaproteobacteria</taxon>
        <taxon>Pseudomonadales</taxon>
        <taxon>Pseudomonadaceae</taxon>
        <taxon>Pseudomonas</taxon>
    </lineage>
</organism>
<dbReference type="AlphaFoldDB" id="A0A5E6PTD2"/>
<dbReference type="EMBL" id="CABVGY010000002">
    <property type="protein sequence ID" value="VVM46794.1"/>
    <property type="molecule type" value="Genomic_DNA"/>
</dbReference>